<dbReference type="InterPro" id="IPR007213">
    <property type="entry name" value="Ppm1/Ppm2/Tcmp"/>
</dbReference>
<dbReference type="InterPro" id="IPR011610">
    <property type="entry name" value="SAM_mthyl_Trfase_ML2640-like"/>
</dbReference>
<evidence type="ECO:0000313" key="9">
    <source>
        <dbReference type="Proteomes" id="UP001356428"/>
    </source>
</evidence>
<dbReference type="RefSeq" id="WP_326705082.1">
    <property type="nucleotide sequence ID" value="NZ_CP109083.1"/>
</dbReference>
<protein>
    <recommendedName>
        <fullName evidence="6">S-adenosyl-L-methionine-dependent methyltransferase</fullName>
        <ecNumber evidence="6">2.1.1.-</ecNumber>
    </recommendedName>
</protein>
<dbReference type="Pfam" id="PF04072">
    <property type="entry name" value="LCM"/>
    <property type="match status" value="1"/>
</dbReference>
<evidence type="ECO:0000256" key="7">
    <source>
        <dbReference type="SAM" id="MobiDB-lite"/>
    </source>
</evidence>
<evidence type="ECO:0000256" key="3">
    <source>
        <dbReference type="ARBA" id="ARBA00022603"/>
    </source>
</evidence>
<dbReference type="PANTHER" id="PTHR43619:SF2">
    <property type="entry name" value="S-ADENOSYL-L-METHIONINE-DEPENDENT METHYLTRANSFERASES SUPERFAMILY PROTEIN"/>
    <property type="match status" value="1"/>
</dbReference>
<dbReference type="GO" id="GO:0008168">
    <property type="term" value="F:methyltransferase activity"/>
    <property type="evidence" value="ECO:0007669"/>
    <property type="project" value="UniProtKB-KW"/>
</dbReference>
<accession>A0ABZ1EWP1</accession>
<evidence type="ECO:0000256" key="1">
    <source>
        <dbReference type="ARBA" id="ARBA00003907"/>
    </source>
</evidence>
<dbReference type="NCBIfam" id="TIGR00027">
    <property type="entry name" value="mthyl_TIGR00027"/>
    <property type="match status" value="1"/>
</dbReference>
<dbReference type="EC" id="2.1.1.-" evidence="6"/>
<evidence type="ECO:0000256" key="4">
    <source>
        <dbReference type="ARBA" id="ARBA00022679"/>
    </source>
</evidence>
<keyword evidence="5 6" id="KW-0949">S-adenosyl-L-methionine</keyword>
<dbReference type="InterPro" id="IPR029063">
    <property type="entry name" value="SAM-dependent_MTases_sf"/>
</dbReference>
<comment type="function">
    <text evidence="1 6">Exhibits S-adenosyl-L-methionine-dependent methyltransferase activity.</text>
</comment>
<sequence length="274" mass="30192">MDAVSYTAQWMAAARAQESEREDPLFVDPLARDLAAPRGFELVERYAGGGVLPFISIRTRFLDDAIEEIVASSGIQQVVLVAAGMDTRAFRLDWPDGTELYEVDHAPLIAEKRRRLDALGAEPSTDRREVSADLTTAWLPALEAAGFDRARPTLWVAEGLTFFLTEDQVGGLLRLLASASAPGSHLAFDLLGRAMLRSPFSKRFLDALAADGTPWLFGTDEPEEFLTAQGWKTTDLREPGQPGAGEGRWPYEVQPRGRHGANRLWLIRAEVVTD</sequence>
<gene>
    <name evidence="8" type="ORF">OG849_15435</name>
</gene>
<dbReference type="GO" id="GO:0032259">
    <property type="term" value="P:methylation"/>
    <property type="evidence" value="ECO:0007669"/>
    <property type="project" value="UniProtKB-KW"/>
</dbReference>
<name>A0ABZ1EWP1_9ACTN</name>
<comment type="similarity">
    <text evidence="2 6">Belongs to the UPF0677 family.</text>
</comment>
<organism evidence="8 9">
    <name type="scientific">Streptomyces cyaneofuscatus</name>
    <dbReference type="NCBI Taxonomy" id="66883"/>
    <lineage>
        <taxon>Bacteria</taxon>
        <taxon>Bacillati</taxon>
        <taxon>Actinomycetota</taxon>
        <taxon>Actinomycetes</taxon>
        <taxon>Kitasatosporales</taxon>
        <taxon>Streptomycetaceae</taxon>
        <taxon>Streptomyces</taxon>
    </lineage>
</organism>
<evidence type="ECO:0000256" key="6">
    <source>
        <dbReference type="RuleBase" id="RU362030"/>
    </source>
</evidence>
<evidence type="ECO:0000256" key="5">
    <source>
        <dbReference type="ARBA" id="ARBA00022691"/>
    </source>
</evidence>
<dbReference type="Gene3D" id="3.40.50.150">
    <property type="entry name" value="Vaccinia Virus protein VP39"/>
    <property type="match status" value="1"/>
</dbReference>
<dbReference type="EMBL" id="CP109083">
    <property type="protein sequence ID" value="WSB08540.1"/>
    <property type="molecule type" value="Genomic_DNA"/>
</dbReference>
<keyword evidence="3 6" id="KW-0489">Methyltransferase</keyword>
<feature type="region of interest" description="Disordered" evidence="7">
    <location>
        <begin position="234"/>
        <end position="253"/>
    </location>
</feature>
<dbReference type="SUPFAM" id="SSF53335">
    <property type="entry name" value="S-adenosyl-L-methionine-dependent methyltransferases"/>
    <property type="match status" value="1"/>
</dbReference>
<keyword evidence="9" id="KW-1185">Reference proteome</keyword>
<dbReference type="PANTHER" id="PTHR43619">
    <property type="entry name" value="S-ADENOSYL-L-METHIONINE-DEPENDENT METHYLTRANSFERASE YKTD-RELATED"/>
    <property type="match status" value="1"/>
</dbReference>
<proteinExistence type="inferred from homology"/>
<evidence type="ECO:0000313" key="8">
    <source>
        <dbReference type="EMBL" id="WSB08540.1"/>
    </source>
</evidence>
<evidence type="ECO:0000256" key="2">
    <source>
        <dbReference type="ARBA" id="ARBA00008138"/>
    </source>
</evidence>
<reference evidence="8 9" key="1">
    <citation type="submission" date="2022-10" db="EMBL/GenBank/DDBJ databases">
        <title>The complete genomes of actinobacterial strains from the NBC collection.</title>
        <authorList>
            <person name="Joergensen T.S."/>
            <person name="Alvarez Arevalo M."/>
            <person name="Sterndorff E.B."/>
            <person name="Faurdal D."/>
            <person name="Vuksanovic O."/>
            <person name="Mourched A.-S."/>
            <person name="Charusanti P."/>
            <person name="Shaw S."/>
            <person name="Blin K."/>
            <person name="Weber T."/>
        </authorList>
    </citation>
    <scope>NUCLEOTIDE SEQUENCE [LARGE SCALE GENOMIC DNA]</scope>
    <source>
        <strain evidence="8 9">NBC 01792</strain>
    </source>
</reference>
<dbReference type="Proteomes" id="UP001356428">
    <property type="component" value="Chromosome"/>
</dbReference>
<keyword evidence="4 8" id="KW-0808">Transferase</keyword>